<feature type="region of interest" description="Disordered" evidence="1">
    <location>
        <begin position="482"/>
        <end position="507"/>
    </location>
</feature>
<evidence type="ECO:0000313" key="2">
    <source>
        <dbReference type="EMBL" id="QBZ62144.1"/>
    </source>
</evidence>
<protein>
    <submittedName>
        <fullName evidence="2">Uncharacterized protein</fullName>
    </submittedName>
</protein>
<feature type="compositionally biased region" description="Polar residues" evidence="1">
    <location>
        <begin position="201"/>
        <end position="231"/>
    </location>
</feature>
<dbReference type="PANTHER" id="PTHR28232:SF1">
    <property type="entry name" value="TRANSCRIPTIONAL REGULATORY PROTEIN RXT2"/>
    <property type="match status" value="1"/>
</dbReference>
<feature type="region of interest" description="Disordered" evidence="1">
    <location>
        <begin position="201"/>
        <end position="407"/>
    </location>
</feature>
<dbReference type="InterPro" id="IPR013904">
    <property type="entry name" value="RXT2_N"/>
</dbReference>
<feature type="compositionally biased region" description="Acidic residues" evidence="1">
    <location>
        <begin position="257"/>
        <end position="269"/>
    </location>
</feature>
<evidence type="ECO:0000256" key="1">
    <source>
        <dbReference type="SAM" id="MobiDB-lite"/>
    </source>
</evidence>
<dbReference type="PANTHER" id="PTHR28232">
    <property type="entry name" value="TRANSCRIPTIONAL REGULATORY PROTEIN RXT2"/>
    <property type="match status" value="1"/>
</dbReference>
<organism evidence="2 3">
    <name type="scientific">Pyricularia oryzae</name>
    <name type="common">Rice blast fungus</name>
    <name type="synonym">Magnaporthe oryzae</name>
    <dbReference type="NCBI Taxonomy" id="318829"/>
    <lineage>
        <taxon>Eukaryota</taxon>
        <taxon>Fungi</taxon>
        <taxon>Dikarya</taxon>
        <taxon>Ascomycota</taxon>
        <taxon>Pezizomycotina</taxon>
        <taxon>Sordariomycetes</taxon>
        <taxon>Sordariomycetidae</taxon>
        <taxon>Magnaporthales</taxon>
        <taxon>Pyriculariaceae</taxon>
        <taxon>Pyricularia</taxon>
    </lineage>
</organism>
<dbReference type="VEuPathDB" id="FungiDB:M_BR32_EuGene_00029211"/>
<name>A0A4P7NJC8_PYROR</name>
<evidence type="ECO:0000313" key="3">
    <source>
        <dbReference type="Proteomes" id="UP000294847"/>
    </source>
</evidence>
<gene>
    <name evidence="2" type="ORF">PoMZ_11020</name>
</gene>
<dbReference type="AlphaFoldDB" id="A0A4P7NJC8"/>
<dbReference type="EMBL" id="CP034208">
    <property type="protein sequence ID" value="QBZ62144.1"/>
    <property type="molecule type" value="Genomic_DNA"/>
</dbReference>
<accession>A0A4P7NJC8</accession>
<dbReference type="GO" id="GO:0033698">
    <property type="term" value="C:Rpd3L complex"/>
    <property type="evidence" value="ECO:0007669"/>
    <property type="project" value="TreeGrafter"/>
</dbReference>
<feature type="compositionally biased region" description="Low complexity" evidence="1">
    <location>
        <begin position="321"/>
        <end position="331"/>
    </location>
</feature>
<dbReference type="GO" id="GO:0005829">
    <property type="term" value="C:cytosol"/>
    <property type="evidence" value="ECO:0007669"/>
    <property type="project" value="TreeGrafter"/>
</dbReference>
<dbReference type="Proteomes" id="UP000294847">
    <property type="component" value="Chromosome 5"/>
</dbReference>
<sequence>MTAAARDSVIWAETLRALTKAVKRKDYDSDSDDYIEHSSNRGRKLKRRARFVRQGQLGPPNGPATYRETVEHAGYQRTVISRNPPLIDEDGYELDSDDDEERIAEVQAAAAEDDPYSGIRIDEILAPLTSAADLANHPALSHPFRSSALTELTTQGLGLLHKEREALANVRPLLTRLCGDHTWASCVMMLGPNDEELFTSMRNGNGLNSHSKPNGVSAENTLAPSSHTNGTGVKVNGLHAKVQESAPGSAKKNPNSTEEEDPDVTMEDIEPPKQESTEVNGTKVSKPTSEDDKSAEDKTTGGGNQDEHFDPDETIGEDEATAAVDAAEPSANGKPGPEGPAKLSDGPEANGMDVDTRADQQSGPAQEAAINGSRAASTIVDSLHEEPIHPYFMAPPSAYPNRDAGLPESEAEEVRRLLQLYVQKQEEVCRGTKDLYEGLLRADRMRKEVLKWSKAEAHCGVNRDMSDGEDWYDKEEWGLVEDLKKGQDEEEEDTTTRDQPKKTRNRR</sequence>
<dbReference type="InterPro" id="IPR039602">
    <property type="entry name" value="Rxt2"/>
</dbReference>
<reference evidence="2 3" key="1">
    <citation type="journal article" date="2019" name="Mol. Biol. Evol.">
        <title>Blast fungal genomes show frequent chromosomal changes, gene gains and losses, and effector gene turnover.</title>
        <authorList>
            <person name="Gomez Luciano L.B."/>
            <person name="Jason Tsai I."/>
            <person name="Chuma I."/>
            <person name="Tosa Y."/>
            <person name="Chen Y.H."/>
            <person name="Li J.Y."/>
            <person name="Li M.Y."/>
            <person name="Jade Lu M.Y."/>
            <person name="Nakayashiki H."/>
            <person name="Li W.H."/>
        </authorList>
    </citation>
    <scope>NUCLEOTIDE SEQUENCE [LARGE SCALE GENOMIC DNA]</scope>
    <source>
        <strain evidence="2">MZ5-1-6</strain>
    </source>
</reference>
<dbReference type="Pfam" id="PF08595">
    <property type="entry name" value="RXT2_N"/>
    <property type="match status" value="1"/>
</dbReference>
<feature type="compositionally biased region" description="Polar residues" evidence="1">
    <location>
        <begin position="277"/>
        <end position="287"/>
    </location>
</feature>
<proteinExistence type="predicted"/>
<feature type="compositionally biased region" description="Acidic residues" evidence="1">
    <location>
        <begin position="309"/>
        <end position="320"/>
    </location>
</feature>
<feature type="compositionally biased region" description="Basic and acidic residues" evidence="1">
    <location>
        <begin position="288"/>
        <end position="299"/>
    </location>
</feature>
<dbReference type="OMA" id="EDVFEWC"/>